<dbReference type="EMBL" id="JXUW01000006">
    <property type="protein sequence ID" value="KJE77296.1"/>
    <property type="molecule type" value="Genomic_DNA"/>
</dbReference>
<dbReference type="PANTHER" id="PTHR43591">
    <property type="entry name" value="METHYLTRANSFERASE"/>
    <property type="match status" value="1"/>
</dbReference>
<sequence length="271" mass="29866">MTTHHRRVDHTYLMHQAYANADRLETRIGIYSYQQPKINLEQEVLNAMGSVAGLTVLDVGCGNGRYARALATEGANVAAMDLSGGMLTNLQGLWARLQADAERLPVSNGSFDRVLAAHMLYHVPNPEGAITEFARVLGPAGTLVATSNTEQHLIEVRQIWDELLEDAGIDLADSDSRLMNLELPIDHLLAMLRRSFDDVEFDLLTSSLHISDPEVLVNYAASTTAALTTNEQGYELLPALAERISTLITRDSEFKVTTQVILISAKRPRNQ</sequence>
<dbReference type="Proteomes" id="UP000032336">
    <property type="component" value="Unassembled WGS sequence"/>
</dbReference>
<dbReference type="GO" id="GO:0032259">
    <property type="term" value="P:methylation"/>
    <property type="evidence" value="ECO:0007669"/>
    <property type="project" value="UniProtKB-KW"/>
</dbReference>
<dbReference type="InterPro" id="IPR013216">
    <property type="entry name" value="Methyltransf_11"/>
</dbReference>
<reference evidence="2 3" key="1">
    <citation type="submission" date="2015-01" db="EMBL/GenBank/DDBJ databases">
        <title>Draft genome of the acidophilic iron oxidizer Ferrimicrobium acidiphilum strain T23.</title>
        <authorList>
            <person name="Poehlein A."/>
            <person name="Eisen S."/>
            <person name="Schloemann M."/>
            <person name="Johnson B.D."/>
            <person name="Daniel R."/>
            <person name="Muehling M."/>
        </authorList>
    </citation>
    <scope>NUCLEOTIDE SEQUENCE [LARGE SCALE GENOMIC DNA]</scope>
    <source>
        <strain evidence="2 3">T23</strain>
    </source>
</reference>
<keyword evidence="3" id="KW-1185">Reference proteome</keyword>
<dbReference type="EC" id="2.1.1.163" evidence="2"/>
<keyword evidence="2" id="KW-0489">Methyltransferase</keyword>
<dbReference type="AlphaFoldDB" id="A0A0D8FW31"/>
<dbReference type="InterPro" id="IPR029063">
    <property type="entry name" value="SAM-dependent_MTases_sf"/>
</dbReference>
<keyword evidence="2" id="KW-0808">Transferase</keyword>
<proteinExistence type="predicted"/>
<organism evidence="2 3">
    <name type="scientific">Ferrimicrobium acidiphilum DSM 19497</name>
    <dbReference type="NCBI Taxonomy" id="1121877"/>
    <lineage>
        <taxon>Bacteria</taxon>
        <taxon>Bacillati</taxon>
        <taxon>Actinomycetota</taxon>
        <taxon>Acidimicrobiia</taxon>
        <taxon>Acidimicrobiales</taxon>
        <taxon>Acidimicrobiaceae</taxon>
        <taxon>Ferrimicrobium</taxon>
    </lineage>
</organism>
<dbReference type="PANTHER" id="PTHR43591:SF99">
    <property type="entry name" value="OS06G0646000 PROTEIN"/>
    <property type="match status" value="1"/>
</dbReference>
<evidence type="ECO:0000313" key="2">
    <source>
        <dbReference type="EMBL" id="KJE77296.1"/>
    </source>
</evidence>
<protein>
    <submittedName>
        <fullName evidence="2">Demethylmenaquinone methyltransferase</fullName>
        <ecNumber evidence="2">2.1.1.163</ecNumber>
    </submittedName>
</protein>
<dbReference type="RefSeq" id="WP_052565604.1">
    <property type="nucleotide sequence ID" value="NZ_JXUW01000006.1"/>
</dbReference>
<dbReference type="Gene3D" id="3.40.50.150">
    <property type="entry name" value="Vaccinia Virus protein VP39"/>
    <property type="match status" value="1"/>
</dbReference>
<dbReference type="GO" id="GO:0008757">
    <property type="term" value="F:S-adenosylmethionine-dependent methyltransferase activity"/>
    <property type="evidence" value="ECO:0007669"/>
    <property type="project" value="InterPro"/>
</dbReference>
<accession>A0A0D8FW31</accession>
<dbReference type="CDD" id="cd02440">
    <property type="entry name" value="AdoMet_MTases"/>
    <property type="match status" value="1"/>
</dbReference>
<feature type="domain" description="Methyltransferase type 11" evidence="1">
    <location>
        <begin position="57"/>
        <end position="144"/>
    </location>
</feature>
<dbReference type="Pfam" id="PF08241">
    <property type="entry name" value="Methyltransf_11"/>
    <property type="match status" value="1"/>
</dbReference>
<dbReference type="STRING" id="1121877.FEAC_10100"/>
<dbReference type="GeneID" id="78372267"/>
<evidence type="ECO:0000313" key="3">
    <source>
        <dbReference type="Proteomes" id="UP000032336"/>
    </source>
</evidence>
<gene>
    <name evidence="2" type="primary">ubiE1</name>
    <name evidence="2" type="ORF">FEAC_10100</name>
</gene>
<evidence type="ECO:0000259" key="1">
    <source>
        <dbReference type="Pfam" id="PF08241"/>
    </source>
</evidence>
<dbReference type="GO" id="GO:0043770">
    <property type="term" value="F:demethylmenaquinone methyltransferase activity"/>
    <property type="evidence" value="ECO:0007669"/>
    <property type="project" value="UniProtKB-EC"/>
</dbReference>
<comment type="caution">
    <text evidence="2">The sequence shown here is derived from an EMBL/GenBank/DDBJ whole genome shotgun (WGS) entry which is preliminary data.</text>
</comment>
<dbReference type="eggNOG" id="COG2226">
    <property type="taxonomic scope" value="Bacteria"/>
</dbReference>
<dbReference type="SUPFAM" id="SSF53335">
    <property type="entry name" value="S-adenosyl-L-methionine-dependent methyltransferases"/>
    <property type="match status" value="1"/>
</dbReference>
<name>A0A0D8FW31_9ACTN</name>